<dbReference type="Proteomes" id="UP000321935">
    <property type="component" value="Unassembled WGS sequence"/>
</dbReference>
<evidence type="ECO:0000256" key="4">
    <source>
        <dbReference type="ARBA" id="ARBA00022692"/>
    </source>
</evidence>
<proteinExistence type="inferred from homology"/>
<gene>
    <name evidence="10" type="ORF">ESV85_21925</name>
</gene>
<organism evidence="10 11">
    <name type="scientific">Algoriphagus aquimarinus</name>
    <dbReference type="NCBI Taxonomy" id="237018"/>
    <lineage>
        <taxon>Bacteria</taxon>
        <taxon>Pseudomonadati</taxon>
        <taxon>Bacteroidota</taxon>
        <taxon>Cytophagia</taxon>
        <taxon>Cytophagales</taxon>
        <taxon>Cyclobacteriaceae</taxon>
        <taxon>Algoriphagus</taxon>
    </lineage>
</organism>
<evidence type="ECO:0000256" key="6">
    <source>
        <dbReference type="ARBA" id="ARBA00023237"/>
    </source>
</evidence>
<reference evidence="10 11" key="1">
    <citation type="submission" date="2019-08" db="EMBL/GenBank/DDBJ databases">
        <title>Genomes sequence of Algoriphagus aquimarinus ACAM450.</title>
        <authorList>
            <person name="Bowman J.P."/>
        </authorList>
    </citation>
    <scope>NUCLEOTIDE SEQUENCE [LARGE SCALE GENOMIC DNA]</scope>
    <source>
        <strain evidence="10 11">ACAM 450</strain>
    </source>
</reference>
<dbReference type="InterPro" id="IPR008969">
    <property type="entry name" value="CarboxyPept-like_regulatory"/>
</dbReference>
<dbReference type="InterPro" id="IPR036942">
    <property type="entry name" value="Beta-barrel_TonB_sf"/>
</dbReference>
<protein>
    <submittedName>
        <fullName evidence="10">SusC/RagA family TonB-linked outer membrane protein</fullName>
    </submittedName>
</protein>
<dbReference type="OrthoDB" id="9768177at2"/>
<keyword evidence="5 7" id="KW-0472">Membrane</keyword>
<dbReference type="GO" id="GO:0009279">
    <property type="term" value="C:cell outer membrane"/>
    <property type="evidence" value="ECO:0007669"/>
    <property type="project" value="UniProtKB-SubCell"/>
</dbReference>
<keyword evidence="6 7" id="KW-0998">Cell outer membrane</keyword>
<dbReference type="PROSITE" id="PS52016">
    <property type="entry name" value="TONB_DEPENDENT_REC_3"/>
    <property type="match status" value="1"/>
</dbReference>
<feature type="domain" description="TonB-dependent receptor plug" evidence="9">
    <location>
        <begin position="122"/>
        <end position="224"/>
    </location>
</feature>
<dbReference type="InterPro" id="IPR023997">
    <property type="entry name" value="TonB-dep_OMP_SusC/RagA_CS"/>
</dbReference>
<name>A0A5C7ADI6_9BACT</name>
<dbReference type="AlphaFoldDB" id="A0A5C7ADI6"/>
<feature type="chain" id="PRO_5023103673" evidence="8">
    <location>
        <begin position="21"/>
        <end position="1069"/>
    </location>
</feature>
<keyword evidence="8" id="KW-0732">Signal</keyword>
<dbReference type="SUPFAM" id="SSF56935">
    <property type="entry name" value="Porins"/>
    <property type="match status" value="1"/>
</dbReference>
<evidence type="ECO:0000256" key="2">
    <source>
        <dbReference type="ARBA" id="ARBA00022448"/>
    </source>
</evidence>
<dbReference type="Pfam" id="PF07715">
    <property type="entry name" value="Plug"/>
    <property type="match status" value="1"/>
</dbReference>
<dbReference type="SUPFAM" id="SSF49464">
    <property type="entry name" value="Carboxypeptidase regulatory domain-like"/>
    <property type="match status" value="1"/>
</dbReference>
<keyword evidence="3 7" id="KW-1134">Transmembrane beta strand</keyword>
<evidence type="ECO:0000256" key="8">
    <source>
        <dbReference type="SAM" id="SignalP"/>
    </source>
</evidence>
<evidence type="ECO:0000313" key="11">
    <source>
        <dbReference type="Proteomes" id="UP000321935"/>
    </source>
</evidence>
<comment type="similarity">
    <text evidence="7">Belongs to the TonB-dependent receptor family.</text>
</comment>
<comment type="subcellular location">
    <subcellularLocation>
        <location evidence="1 7">Cell outer membrane</location>
        <topology evidence="1 7">Multi-pass membrane protein</topology>
    </subcellularLocation>
</comment>
<dbReference type="InterPro" id="IPR037066">
    <property type="entry name" value="Plug_dom_sf"/>
</dbReference>
<evidence type="ECO:0000313" key="10">
    <source>
        <dbReference type="EMBL" id="TXE01853.1"/>
    </source>
</evidence>
<dbReference type="InterPro" id="IPR023996">
    <property type="entry name" value="TonB-dep_OMP_SusC/RagA"/>
</dbReference>
<dbReference type="Gene3D" id="2.170.130.10">
    <property type="entry name" value="TonB-dependent receptor, plug domain"/>
    <property type="match status" value="1"/>
</dbReference>
<keyword evidence="4 7" id="KW-0812">Transmembrane</keyword>
<dbReference type="Gene3D" id="2.60.40.1120">
    <property type="entry name" value="Carboxypeptidase-like, regulatory domain"/>
    <property type="match status" value="1"/>
</dbReference>
<dbReference type="Gene3D" id="2.40.170.20">
    <property type="entry name" value="TonB-dependent receptor, beta-barrel domain"/>
    <property type="match status" value="1"/>
</dbReference>
<accession>A0A5C7ADI6</accession>
<evidence type="ECO:0000256" key="3">
    <source>
        <dbReference type="ARBA" id="ARBA00022452"/>
    </source>
</evidence>
<comment type="caution">
    <text evidence="10">The sequence shown here is derived from an EMBL/GenBank/DDBJ whole genome shotgun (WGS) entry which is preliminary data.</text>
</comment>
<evidence type="ECO:0000256" key="5">
    <source>
        <dbReference type="ARBA" id="ARBA00023136"/>
    </source>
</evidence>
<dbReference type="NCBIfam" id="TIGR04057">
    <property type="entry name" value="SusC_RagA_signa"/>
    <property type="match status" value="1"/>
</dbReference>
<evidence type="ECO:0000256" key="7">
    <source>
        <dbReference type="PROSITE-ProRule" id="PRU01360"/>
    </source>
</evidence>
<keyword evidence="2 7" id="KW-0813">Transport</keyword>
<dbReference type="InterPro" id="IPR039426">
    <property type="entry name" value="TonB-dep_rcpt-like"/>
</dbReference>
<evidence type="ECO:0000259" key="9">
    <source>
        <dbReference type="Pfam" id="PF07715"/>
    </source>
</evidence>
<feature type="signal peptide" evidence="8">
    <location>
        <begin position="1"/>
        <end position="20"/>
    </location>
</feature>
<dbReference type="NCBIfam" id="TIGR04056">
    <property type="entry name" value="OMP_RagA_SusC"/>
    <property type="match status" value="1"/>
</dbReference>
<dbReference type="EMBL" id="VORW01000037">
    <property type="protein sequence ID" value="TXE01853.1"/>
    <property type="molecule type" value="Genomic_DNA"/>
</dbReference>
<dbReference type="InterPro" id="IPR012910">
    <property type="entry name" value="Plug_dom"/>
</dbReference>
<dbReference type="Pfam" id="PF13715">
    <property type="entry name" value="CarbopepD_reg_2"/>
    <property type="match status" value="1"/>
</dbReference>
<evidence type="ECO:0000256" key="1">
    <source>
        <dbReference type="ARBA" id="ARBA00004571"/>
    </source>
</evidence>
<sequence length="1069" mass="119265">MKKILFLYFFLLMTGGYSHAQKMFSVNGTIMIDGEGIPLAGATVKVKDSDHLVISKEDGSFNLALPAGNYELQFSFIGFTPAELSLIVPIDKALVIFLAPDALFLDEVEVLSTGYQELPTERATGSFAHINEELINRSVSPDIISRLENVTSGLVFNTKGGQADKISIRGRSTLYANTQPLVIVDNFPYDGPLENINPNDIESVTVLKDAAAASIWGARAGNGVIVLTTKKGKYGEPLQVSFNTNLTIRQKPDVFYQQRMSSADFIEVERLLFGRKYYNSAISSANKSPITPAVEILYAMDQGTISQEEGERQLEGLSAHDIRADYNQYYYRPAVFQQYALQLAGSTKNQIFGLSMGYDNSTLDLSGNTESRVTTRANHEVKLLGDRIKFTNLINLVQNRSQKPNEGPGSVVFTGLTDTYPYARLADENGLPLSMVRDYRASYAQKAESLGLLNWEYYPLNELGLSPESTTAQEIRWTSAISGEIAQGLTAELSYQYWTRSAYQDQLFSRDSYFTRNIINSFTQRLVDGSLSYAIPMGDVLDETTTRAESQQFRSMIRYSSVWGLHGLNLLAGFEAKQMQTNSSSHRYYGYNPDLAASGLVDYQNRYPYFYNSGRSSTIPSGDGLSDLSDRFLSYYFNAGYSYNKTVDFTASLRRDQSNLFGVKSNQRGVPLGSVGLGWTISQMSFYKWDELPYVKLRTSFGYNGNIDRTLTGETTAIFLTSSGSSTNPGMPYSRILNPPYPELRWERIRIINTGLDVESKSGRIGATLEFYWKEGLDLISDTPLPTSSGLDKFRGNAANTKSHGMDLTLNTVNLQGAMGWNTQWLFSTNREVVSKYLLKSSPANILTDGSGGSGLVSPVEGFPLFAIFSYKWAGLDPATGNPLGYLDNSPSDDFLSIIRRTTQEDLIYHGSAKPTVFGSIRNTFQYLGFSLSLNISYKLGYYYRRESVRYSPLLTGTPGHADYAKRWQNPGDEMLTEIPSLPAARNSNRDNLYIYSEALVEKGDHIRLQDINLAYRFPLKGKRASNLEIYSYLNNLGMIWKAADDPLDPDFRTMRPLRSIAFGIRGTF</sequence>
<dbReference type="RefSeq" id="WP_146921460.1">
    <property type="nucleotide sequence ID" value="NZ_VORW01000037.1"/>
</dbReference>